<keyword evidence="3" id="KW-1185">Reference proteome</keyword>
<name>A0AA37TL01_9HYPH</name>
<feature type="coiled-coil region" evidence="1">
    <location>
        <begin position="62"/>
        <end position="153"/>
    </location>
</feature>
<dbReference type="Proteomes" id="UP001157440">
    <property type="component" value="Unassembled WGS sequence"/>
</dbReference>
<keyword evidence="1" id="KW-0175">Coiled coil</keyword>
<sequence length="180" mass="19330">MAGMDEAFWADLDAQIIANRPDGQGRPSTAAIPTGASVTAGTADNTFAVPPSRAASDWTGVLDTLTAAKSASQQQEARLREQAAGQAALLEELKRTQQQVRAFEVLLREVRAQADTKIEELQGQVETRVRDLQAEAAAQLQTMEARAHAAEARAEAAEDWLKRIEQASQALLPVDQRAAA</sequence>
<proteinExistence type="predicted"/>
<comment type="caution">
    <text evidence="2">The sequence shown here is derived from an EMBL/GenBank/DDBJ whole genome shotgun (WGS) entry which is preliminary data.</text>
</comment>
<accession>A0AA37TL01</accession>
<organism evidence="2 3">
    <name type="scientific">Methylobacterium tardum</name>
    <dbReference type="NCBI Taxonomy" id="374432"/>
    <lineage>
        <taxon>Bacteria</taxon>
        <taxon>Pseudomonadati</taxon>
        <taxon>Pseudomonadota</taxon>
        <taxon>Alphaproteobacteria</taxon>
        <taxon>Hyphomicrobiales</taxon>
        <taxon>Methylobacteriaceae</taxon>
        <taxon>Methylobacterium</taxon>
    </lineage>
</organism>
<gene>
    <name evidence="2" type="ORF">GCM10007890_57850</name>
</gene>
<evidence type="ECO:0000256" key="1">
    <source>
        <dbReference type="SAM" id="Coils"/>
    </source>
</evidence>
<dbReference type="AlphaFoldDB" id="A0AA37TL01"/>
<evidence type="ECO:0000313" key="3">
    <source>
        <dbReference type="Proteomes" id="UP001157440"/>
    </source>
</evidence>
<evidence type="ECO:0000313" key="2">
    <source>
        <dbReference type="EMBL" id="GLS73770.1"/>
    </source>
</evidence>
<reference evidence="3" key="1">
    <citation type="journal article" date="2019" name="Int. J. Syst. Evol. Microbiol.">
        <title>The Global Catalogue of Microorganisms (GCM) 10K type strain sequencing project: providing services to taxonomists for standard genome sequencing and annotation.</title>
        <authorList>
            <consortium name="The Broad Institute Genomics Platform"/>
            <consortium name="The Broad Institute Genome Sequencing Center for Infectious Disease"/>
            <person name="Wu L."/>
            <person name="Ma J."/>
        </authorList>
    </citation>
    <scope>NUCLEOTIDE SEQUENCE [LARGE SCALE GENOMIC DNA]</scope>
    <source>
        <strain evidence="3">NBRC 103632</strain>
    </source>
</reference>
<protein>
    <submittedName>
        <fullName evidence="2">Uncharacterized protein</fullName>
    </submittedName>
</protein>
<dbReference type="EMBL" id="BSPL01000029">
    <property type="protein sequence ID" value="GLS73770.1"/>
    <property type="molecule type" value="Genomic_DNA"/>
</dbReference>